<proteinExistence type="predicted"/>
<comment type="caution">
    <text evidence="1">The sequence shown here is derived from an EMBL/GenBank/DDBJ whole genome shotgun (WGS) entry which is preliminary data.</text>
</comment>
<dbReference type="Proteomes" id="UP000266723">
    <property type="component" value="Unassembled WGS sequence"/>
</dbReference>
<gene>
    <name evidence="1" type="ORF">DY000_02031542</name>
</gene>
<evidence type="ECO:0000313" key="1">
    <source>
        <dbReference type="EMBL" id="KAF3578291.1"/>
    </source>
</evidence>
<sequence>MNLLILELDREPLFETFSRRVAFAGLSTSKRYSFSGVLEEEESFHDEDNENEVLAKDCGQHRCGQHSCGGNVVDGKAWTEEYNIVDEGCVDVIAVDEQTGDKNIVDEGYVDVIAVDEQTVDKRILEE</sequence>
<name>A0ABQ7DMR7_BRACR</name>
<dbReference type="EMBL" id="QGKV02000649">
    <property type="protein sequence ID" value="KAF3578291.1"/>
    <property type="molecule type" value="Genomic_DNA"/>
</dbReference>
<keyword evidence="2" id="KW-1185">Reference proteome</keyword>
<protein>
    <submittedName>
        <fullName evidence="1">Uncharacterized protein</fullName>
    </submittedName>
</protein>
<accession>A0ABQ7DMR7</accession>
<evidence type="ECO:0000313" key="2">
    <source>
        <dbReference type="Proteomes" id="UP000266723"/>
    </source>
</evidence>
<reference evidence="1 2" key="1">
    <citation type="journal article" date="2020" name="BMC Genomics">
        <title>Intraspecific diversification of the crop wild relative Brassica cretica Lam. using demographic model selection.</title>
        <authorList>
            <person name="Kioukis A."/>
            <person name="Michalopoulou V.A."/>
            <person name="Briers L."/>
            <person name="Pirintsos S."/>
            <person name="Studholme D.J."/>
            <person name="Pavlidis P."/>
            <person name="Sarris P.F."/>
        </authorList>
    </citation>
    <scope>NUCLEOTIDE SEQUENCE [LARGE SCALE GENOMIC DNA]</scope>
    <source>
        <strain evidence="2">cv. PFS-1207/04</strain>
    </source>
</reference>
<organism evidence="1 2">
    <name type="scientific">Brassica cretica</name>
    <name type="common">Mustard</name>
    <dbReference type="NCBI Taxonomy" id="69181"/>
    <lineage>
        <taxon>Eukaryota</taxon>
        <taxon>Viridiplantae</taxon>
        <taxon>Streptophyta</taxon>
        <taxon>Embryophyta</taxon>
        <taxon>Tracheophyta</taxon>
        <taxon>Spermatophyta</taxon>
        <taxon>Magnoliopsida</taxon>
        <taxon>eudicotyledons</taxon>
        <taxon>Gunneridae</taxon>
        <taxon>Pentapetalae</taxon>
        <taxon>rosids</taxon>
        <taxon>malvids</taxon>
        <taxon>Brassicales</taxon>
        <taxon>Brassicaceae</taxon>
        <taxon>Brassiceae</taxon>
        <taxon>Brassica</taxon>
    </lineage>
</organism>